<dbReference type="InterPro" id="IPR011002">
    <property type="entry name" value="FliG_a-hlx"/>
</dbReference>
<reference evidence="1 2" key="1">
    <citation type="submission" date="2021-04" db="EMBL/GenBank/DDBJ databases">
        <title>Complete genome sequence of Stygiolobus sp. KN-1.</title>
        <authorList>
            <person name="Nakamura K."/>
            <person name="Sakai H."/>
            <person name="Kurosawa N."/>
        </authorList>
    </citation>
    <scope>NUCLEOTIDE SEQUENCE [LARGE SCALE GENOMIC DNA]</scope>
    <source>
        <strain evidence="1 2">KN-1</strain>
    </source>
</reference>
<name>A0A8D5U6S9_9CREN</name>
<keyword evidence="2" id="KW-1185">Reference proteome</keyword>
<sequence>MSKKRKSIFVKFISDSLTFLDAALSIYDKLQSGKEPFFSDVRSLEYQKIFNLARSFETLSKAYLSAYGGLITYPALLVAKARKGSQDTSRYEQKVINSLETLVKQSLDEKKIKENLRHDPVGKSQIPALLRATAKFLKQLGEREIAKLYEQVADYLEQGNRTYMQLLEIRKRILSVIQLKKAHEQLLDIIEKCLQSGSEDEICKNLPSDAEKIFGVYKEKPYLVDQILTMLDLGIQEMFDAMVYTAYLAKAASIADYSAGRDENDEKYLEEVRDHQKEIIEFIMKYAQINKEFVKSDELDEFMREIEDNARHHFSRES</sequence>
<dbReference type="AlphaFoldDB" id="A0A8D5U6S9"/>
<evidence type="ECO:0000313" key="2">
    <source>
        <dbReference type="Proteomes" id="UP000825123"/>
    </source>
</evidence>
<gene>
    <name evidence="1" type="ORF">KN1_16660</name>
</gene>
<dbReference type="KEGG" id="csty:KN1_16660"/>
<dbReference type="Proteomes" id="UP000825123">
    <property type="component" value="Chromosome"/>
</dbReference>
<accession>A0A8D5U6S9</accession>
<dbReference type="SUPFAM" id="SSF48029">
    <property type="entry name" value="FliG"/>
    <property type="match status" value="1"/>
</dbReference>
<evidence type="ECO:0000313" key="1">
    <source>
        <dbReference type="EMBL" id="BCU70369.1"/>
    </source>
</evidence>
<protein>
    <submittedName>
        <fullName evidence="1">Uncharacterized protein</fullName>
    </submittedName>
</protein>
<proteinExistence type="predicted"/>
<organism evidence="1 2">
    <name type="scientific">Stygiolobus caldivivus</name>
    <dbReference type="NCBI Taxonomy" id="2824673"/>
    <lineage>
        <taxon>Archaea</taxon>
        <taxon>Thermoproteota</taxon>
        <taxon>Thermoprotei</taxon>
        <taxon>Sulfolobales</taxon>
        <taxon>Sulfolobaceae</taxon>
        <taxon>Stygiolobus</taxon>
    </lineage>
</organism>
<dbReference type="EMBL" id="AP024597">
    <property type="protein sequence ID" value="BCU70369.1"/>
    <property type="molecule type" value="Genomic_DNA"/>
</dbReference>